<organism evidence="1 2">
    <name type="scientific">Desulfosoma caldarium</name>
    <dbReference type="NCBI Taxonomy" id="610254"/>
    <lineage>
        <taxon>Bacteria</taxon>
        <taxon>Pseudomonadati</taxon>
        <taxon>Thermodesulfobacteriota</taxon>
        <taxon>Syntrophobacteria</taxon>
        <taxon>Syntrophobacterales</taxon>
        <taxon>Syntrophobacteraceae</taxon>
        <taxon>Desulfosoma</taxon>
    </lineage>
</organism>
<accession>A0A3N1UFM7</accession>
<keyword evidence="2" id="KW-1185">Reference proteome</keyword>
<evidence type="ECO:0000313" key="1">
    <source>
        <dbReference type="EMBL" id="ROQ90132.1"/>
    </source>
</evidence>
<gene>
    <name evidence="1" type="ORF">EDC27_2744</name>
</gene>
<dbReference type="AlphaFoldDB" id="A0A3N1UFM7"/>
<dbReference type="EMBL" id="RJVA01000015">
    <property type="protein sequence ID" value="ROQ90132.1"/>
    <property type="molecule type" value="Genomic_DNA"/>
</dbReference>
<name>A0A3N1UFM7_9BACT</name>
<proteinExistence type="predicted"/>
<sequence>MIWRANLMPRPTMEQKGSPWGKEKASLGGLIPIGDLVL</sequence>
<reference evidence="1 2" key="1">
    <citation type="submission" date="2018-11" db="EMBL/GenBank/DDBJ databases">
        <title>Genomic Encyclopedia of Type Strains, Phase IV (KMG-IV): sequencing the most valuable type-strain genomes for metagenomic binning, comparative biology and taxonomic classification.</title>
        <authorList>
            <person name="Goeker M."/>
        </authorList>
    </citation>
    <scope>NUCLEOTIDE SEQUENCE [LARGE SCALE GENOMIC DNA]</scope>
    <source>
        <strain evidence="1 2">DSM 22027</strain>
    </source>
</reference>
<comment type="caution">
    <text evidence="1">The sequence shown here is derived from an EMBL/GenBank/DDBJ whole genome shotgun (WGS) entry which is preliminary data.</text>
</comment>
<dbReference type="Proteomes" id="UP000276223">
    <property type="component" value="Unassembled WGS sequence"/>
</dbReference>
<evidence type="ECO:0000313" key="2">
    <source>
        <dbReference type="Proteomes" id="UP000276223"/>
    </source>
</evidence>
<protein>
    <submittedName>
        <fullName evidence="1">Uncharacterized protein</fullName>
    </submittedName>
</protein>